<dbReference type="InterPro" id="IPR036390">
    <property type="entry name" value="WH_DNA-bd_sf"/>
</dbReference>
<dbReference type="EMBL" id="FODV01000009">
    <property type="protein sequence ID" value="SEO98376.1"/>
    <property type="molecule type" value="Genomic_DNA"/>
</dbReference>
<dbReference type="SUPFAM" id="SSF46785">
    <property type="entry name" value="Winged helix' DNA-binding domain"/>
    <property type="match status" value="1"/>
</dbReference>
<dbReference type="OrthoDB" id="375073at2157"/>
<accession>A0A1H8U5P3</accession>
<keyword evidence="3" id="KW-1185">Reference proteome</keyword>
<sequence>MSEVFFNLTGFQRDLLYVIANLEKPSGQAVKEAYENSVENEISDARLYPNLDTLVNEGLLQKGDLDRRTNYYTITDEGLRALETRRTWENGLVAQFH</sequence>
<evidence type="ECO:0000313" key="2">
    <source>
        <dbReference type="EMBL" id="SEO98376.1"/>
    </source>
</evidence>
<dbReference type="Gene3D" id="1.10.10.10">
    <property type="entry name" value="Winged helix-like DNA-binding domain superfamily/Winged helix DNA-binding domain"/>
    <property type="match status" value="1"/>
</dbReference>
<reference evidence="3" key="1">
    <citation type="submission" date="2016-10" db="EMBL/GenBank/DDBJ databases">
        <authorList>
            <person name="Varghese N."/>
            <person name="Submissions S."/>
        </authorList>
    </citation>
    <scope>NUCLEOTIDE SEQUENCE [LARGE SCALE GENOMIC DNA]</scope>
    <source>
        <strain evidence="3">CGMCC 1.10121</strain>
    </source>
</reference>
<dbReference type="Pfam" id="PF03551">
    <property type="entry name" value="PadR"/>
    <property type="match status" value="1"/>
</dbReference>
<dbReference type="RefSeq" id="WP_089825885.1">
    <property type="nucleotide sequence ID" value="NZ_FODV01000009.1"/>
</dbReference>
<protein>
    <submittedName>
        <fullName evidence="2">Transcriptional regulator PadR-like family protein</fullName>
    </submittedName>
</protein>
<dbReference type="InterPro" id="IPR036388">
    <property type="entry name" value="WH-like_DNA-bd_sf"/>
</dbReference>
<proteinExistence type="predicted"/>
<feature type="domain" description="Transcription regulator PadR N-terminal" evidence="1">
    <location>
        <begin position="15"/>
        <end position="83"/>
    </location>
</feature>
<name>A0A1H8U5P3_9EURY</name>
<dbReference type="Proteomes" id="UP000199126">
    <property type="component" value="Unassembled WGS sequence"/>
</dbReference>
<dbReference type="AlphaFoldDB" id="A0A1H8U5P3"/>
<evidence type="ECO:0000259" key="1">
    <source>
        <dbReference type="Pfam" id="PF03551"/>
    </source>
</evidence>
<gene>
    <name evidence="2" type="ORF">SAMN04487948_109146</name>
</gene>
<evidence type="ECO:0000313" key="3">
    <source>
        <dbReference type="Proteomes" id="UP000199126"/>
    </source>
</evidence>
<dbReference type="InterPro" id="IPR005149">
    <property type="entry name" value="Tscrpt_reg_PadR_N"/>
</dbReference>
<organism evidence="2 3">
    <name type="scientific">Halogranum amylolyticum</name>
    <dbReference type="NCBI Taxonomy" id="660520"/>
    <lineage>
        <taxon>Archaea</taxon>
        <taxon>Methanobacteriati</taxon>
        <taxon>Methanobacteriota</taxon>
        <taxon>Stenosarchaea group</taxon>
        <taxon>Halobacteria</taxon>
        <taxon>Halobacteriales</taxon>
        <taxon>Haloferacaceae</taxon>
    </lineage>
</organism>